<dbReference type="RefSeq" id="WP_326509964.1">
    <property type="nucleotide sequence ID" value="NZ_JAWIIV010000050.1"/>
</dbReference>
<keyword evidence="3" id="KW-0472">Membrane</keyword>
<feature type="domain" description="Methyl-accepting transducer" evidence="4">
    <location>
        <begin position="275"/>
        <end position="504"/>
    </location>
</feature>
<dbReference type="CDD" id="cd11386">
    <property type="entry name" value="MCP_signal"/>
    <property type="match status" value="1"/>
</dbReference>
<keyword evidence="2" id="KW-0807">Transducer</keyword>
<evidence type="ECO:0000256" key="3">
    <source>
        <dbReference type="SAM" id="Phobius"/>
    </source>
</evidence>
<evidence type="ECO:0000313" key="7">
    <source>
        <dbReference type="EMBL" id="MEC4723343.1"/>
    </source>
</evidence>
<dbReference type="SMART" id="SM00283">
    <property type="entry name" value="MA"/>
    <property type="match status" value="1"/>
</dbReference>
<dbReference type="PANTHER" id="PTHR43531">
    <property type="entry name" value="PROTEIN ICFG"/>
    <property type="match status" value="1"/>
</dbReference>
<dbReference type="InterPro" id="IPR001610">
    <property type="entry name" value="PAC"/>
</dbReference>
<evidence type="ECO:0000259" key="6">
    <source>
        <dbReference type="PROSITE" id="PS50885"/>
    </source>
</evidence>
<keyword evidence="3" id="KW-1133">Transmembrane helix</keyword>
<dbReference type="InterPro" id="IPR000014">
    <property type="entry name" value="PAS"/>
</dbReference>
<dbReference type="InterPro" id="IPR003660">
    <property type="entry name" value="HAMP_dom"/>
</dbReference>
<dbReference type="PROSITE" id="PS50111">
    <property type="entry name" value="CHEMOTAXIS_TRANSDUC_2"/>
    <property type="match status" value="1"/>
</dbReference>
<dbReference type="PANTHER" id="PTHR43531:SF7">
    <property type="entry name" value="AEROTAXIS RECEPTOR"/>
    <property type="match status" value="1"/>
</dbReference>
<dbReference type="PROSITE" id="PS50112">
    <property type="entry name" value="PAS"/>
    <property type="match status" value="1"/>
</dbReference>
<feature type="domain" description="PAS" evidence="5">
    <location>
        <begin position="25"/>
        <end position="50"/>
    </location>
</feature>
<organism evidence="7 8">
    <name type="scientific">Noviherbaspirillum album</name>
    <dbReference type="NCBI Taxonomy" id="3080276"/>
    <lineage>
        <taxon>Bacteria</taxon>
        <taxon>Pseudomonadati</taxon>
        <taxon>Pseudomonadota</taxon>
        <taxon>Betaproteobacteria</taxon>
        <taxon>Burkholderiales</taxon>
        <taxon>Oxalobacteraceae</taxon>
        <taxon>Noviherbaspirillum</taxon>
    </lineage>
</organism>
<dbReference type="SMART" id="SM00086">
    <property type="entry name" value="PAC"/>
    <property type="match status" value="1"/>
</dbReference>
<evidence type="ECO:0000313" key="8">
    <source>
        <dbReference type="Proteomes" id="UP001352263"/>
    </source>
</evidence>
<dbReference type="Gene3D" id="1.10.287.950">
    <property type="entry name" value="Methyl-accepting chemotaxis protein"/>
    <property type="match status" value="1"/>
</dbReference>
<accession>A0ABU6JIK8</accession>
<dbReference type="Proteomes" id="UP001352263">
    <property type="component" value="Unassembled WGS sequence"/>
</dbReference>
<proteinExistence type="inferred from homology"/>
<dbReference type="Pfam" id="PF00015">
    <property type="entry name" value="MCPsignal"/>
    <property type="match status" value="1"/>
</dbReference>
<dbReference type="SUPFAM" id="SSF55785">
    <property type="entry name" value="PYP-like sensor domain (PAS domain)"/>
    <property type="match status" value="1"/>
</dbReference>
<protein>
    <submittedName>
        <fullName evidence="7">Methyl-accepting chemotaxis protein</fullName>
    </submittedName>
</protein>
<dbReference type="PROSITE" id="PS50885">
    <property type="entry name" value="HAMP"/>
    <property type="match status" value="1"/>
</dbReference>
<dbReference type="EMBL" id="JAWIIV010000050">
    <property type="protein sequence ID" value="MEC4723343.1"/>
    <property type="molecule type" value="Genomic_DNA"/>
</dbReference>
<dbReference type="InterPro" id="IPR051310">
    <property type="entry name" value="MCP_chemotaxis"/>
</dbReference>
<evidence type="ECO:0000256" key="1">
    <source>
        <dbReference type="ARBA" id="ARBA00029447"/>
    </source>
</evidence>
<feature type="transmembrane region" description="Helical" evidence="3">
    <location>
        <begin position="197"/>
        <end position="216"/>
    </location>
</feature>
<evidence type="ECO:0000259" key="4">
    <source>
        <dbReference type="PROSITE" id="PS50111"/>
    </source>
</evidence>
<comment type="caution">
    <text evidence="7">The sequence shown here is derived from an EMBL/GenBank/DDBJ whole genome shotgun (WGS) entry which is preliminary data.</text>
</comment>
<keyword evidence="3" id="KW-0812">Transmembrane</keyword>
<comment type="similarity">
    <text evidence="1">Belongs to the methyl-accepting chemotaxis (MCP) protein family.</text>
</comment>
<dbReference type="Gene3D" id="3.30.450.20">
    <property type="entry name" value="PAS domain"/>
    <property type="match status" value="1"/>
</dbReference>
<reference evidence="7 8" key="1">
    <citation type="submission" date="2023-10" db="EMBL/GenBank/DDBJ databases">
        <title>Noviherbaspirillum sp. CPCC 100848 genome assembly.</title>
        <authorList>
            <person name="Li X.Y."/>
            <person name="Fang X.M."/>
        </authorList>
    </citation>
    <scope>NUCLEOTIDE SEQUENCE [LARGE SCALE GENOMIC DNA]</scope>
    <source>
        <strain evidence="7 8">CPCC 100848</strain>
    </source>
</reference>
<sequence length="524" mass="55774">MRKNLPVNDSEYVLQDDRPIVSKTDLKGRITYINPYFLEVSGFDEDELMGAPHNIVRHPDMPEGAFGDLWQTLKAGEIWSAPVKNRRKDGGYYWVIAHVTPITEGGRIVGYMSVRTKPTRQQIHAAIAAYAEINKGSQSTITLAQGRLVRKSALSALLRRGRLSMRVRIALTSLPQVVVAAFALLHLLLTTAAIPEWMLYAAVVGGLLNIALYAYIDRGVVRPMGDAIDLAKSLAGGDLTQRTLPQCNGEGGRLLRALGQMQVNLLAAIGDIRENVTTINQATREIAAGNVNLSARTETQAASLEETASSMEQFAATVSQNASNAQQARLLSEETHAVVRRSDAAVADVGATMNAISDSAKRVAEITSTIDAIAFQTNILALNAAVEAARAGGSGRGFAVVAAEVRGLAQRSAAAAKEIKHLIDDSVEKVNAGSNLVTGARVTMAQVVDAVARMSHVVDEIAAASNEQALGVQQVNDAVGHMDKVTQQNAVLVEQAAAASGTLHEQAMHLSHAVSVFTMGPAVQ</sequence>
<keyword evidence="8" id="KW-1185">Reference proteome</keyword>
<dbReference type="SUPFAM" id="SSF58104">
    <property type="entry name" value="Methyl-accepting chemotaxis protein (MCP) signaling domain"/>
    <property type="match status" value="1"/>
</dbReference>
<evidence type="ECO:0000259" key="5">
    <source>
        <dbReference type="PROSITE" id="PS50112"/>
    </source>
</evidence>
<feature type="domain" description="HAMP" evidence="6">
    <location>
        <begin position="218"/>
        <end position="270"/>
    </location>
</feature>
<gene>
    <name evidence="7" type="ORF">RY831_29760</name>
</gene>
<evidence type="ECO:0000256" key="2">
    <source>
        <dbReference type="PROSITE-ProRule" id="PRU00284"/>
    </source>
</evidence>
<dbReference type="Pfam" id="PF08447">
    <property type="entry name" value="PAS_3"/>
    <property type="match status" value="1"/>
</dbReference>
<dbReference type="InterPro" id="IPR035965">
    <property type="entry name" value="PAS-like_dom_sf"/>
</dbReference>
<name>A0ABU6JIK8_9BURK</name>
<feature type="transmembrane region" description="Helical" evidence="3">
    <location>
        <begin position="169"/>
        <end position="191"/>
    </location>
</feature>
<dbReference type="InterPro" id="IPR013655">
    <property type="entry name" value="PAS_fold_3"/>
</dbReference>
<dbReference type="CDD" id="cd00130">
    <property type="entry name" value="PAS"/>
    <property type="match status" value="1"/>
</dbReference>
<dbReference type="NCBIfam" id="TIGR00229">
    <property type="entry name" value="sensory_box"/>
    <property type="match status" value="1"/>
</dbReference>
<dbReference type="SMART" id="SM00304">
    <property type="entry name" value="HAMP"/>
    <property type="match status" value="1"/>
</dbReference>
<dbReference type="InterPro" id="IPR004089">
    <property type="entry name" value="MCPsignal_dom"/>
</dbReference>